<comment type="caution">
    <text evidence="1">The sequence shown here is derived from an EMBL/GenBank/DDBJ whole genome shotgun (WGS) entry which is preliminary data.</text>
</comment>
<dbReference type="AlphaFoldDB" id="A0A9D4ZXS9"/>
<evidence type="ECO:0000313" key="2">
    <source>
        <dbReference type="Proteomes" id="UP001058974"/>
    </source>
</evidence>
<sequence length="179" mass="20233">MSSLLFYTADVLNKCLSQLVSNSKIRLIKASKQMAVPSHILNAYKIMIFSRGCTSSIDVIVDLFIKYVSFSGQVTNPSKSILYDGSMSSFRQSILADMIDLQQFLKANLKEIMLGMQIIIPADLAQFFPTMPHLASKVFFNNQEDSRIWMRSDNSALTFKDAYSFLNGNVPTCDWGWMI</sequence>
<reference evidence="1 2" key="1">
    <citation type="journal article" date="2022" name="Nat. Genet.">
        <title>Improved pea reference genome and pan-genome highlight genomic features and evolutionary characteristics.</title>
        <authorList>
            <person name="Yang T."/>
            <person name="Liu R."/>
            <person name="Luo Y."/>
            <person name="Hu S."/>
            <person name="Wang D."/>
            <person name="Wang C."/>
            <person name="Pandey M.K."/>
            <person name="Ge S."/>
            <person name="Xu Q."/>
            <person name="Li N."/>
            <person name="Li G."/>
            <person name="Huang Y."/>
            <person name="Saxena R.K."/>
            <person name="Ji Y."/>
            <person name="Li M."/>
            <person name="Yan X."/>
            <person name="He Y."/>
            <person name="Liu Y."/>
            <person name="Wang X."/>
            <person name="Xiang C."/>
            <person name="Varshney R.K."/>
            <person name="Ding H."/>
            <person name="Gao S."/>
            <person name="Zong X."/>
        </authorList>
    </citation>
    <scope>NUCLEOTIDE SEQUENCE [LARGE SCALE GENOMIC DNA]</scope>
    <source>
        <strain evidence="1 2">cv. Zhongwan 6</strain>
    </source>
</reference>
<accession>A0A9D4ZXS9</accession>
<protein>
    <submittedName>
        <fullName evidence="1">Uncharacterized protein</fullName>
    </submittedName>
</protein>
<dbReference type="EMBL" id="JAMSHJ010000007">
    <property type="protein sequence ID" value="KAI5389812.1"/>
    <property type="molecule type" value="Genomic_DNA"/>
</dbReference>
<dbReference type="Gramene" id="Psat07G0520700-T1">
    <property type="protein sequence ID" value="KAI5389812.1"/>
    <property type="gene ID" value="KIW84_075207"/>
</dbReference>
<proteinExistence type="predicted"/>
<evidence type="ECO:0000313" key="1">
    <source>
        <dbReference type="EMBL" id="KAI5389812.1"/>
    </source>
</evidence>
<gene>
    <name evidence="1" type="ORF">KIW84_075207</name>
</gene>
<name>A0A9D4ZXS9_PEA</name>
<dbReference type="Proteomes" id="UP001058974">
    <property type="component" value="Chromosome 7"/>
</dbReference>
<organism evidence="1 2">
    <name type="scientific">Pisum sativum</name>
    <name type="common">Garden pea</name>
    <name type="synonym">Lathyrus oleraceus</name>
    <dbReference type="NCBI Taxonomy" id="3888"/>
    <lineage>
        <taxon>Eukaryota</taxon>
        <taxon>Viridiplantae</taxon>
        <taxon>Streptophyta</taxon>
        <taxon>Embryophyta</taxon>
        <taxon>Tracheophyta</taxon>
        <taxon>Spermatophyta</taxon>
        <taxon>Magnoliopsida</taxon>
        <taxon>eudicotyledons</taxon>
        <taxon>Gunneridae</taxon>
        <taxon>Pentapetalae</taxon>
        <taxon>rosids</taxon>
        <taxon>fabids</taxon>
        <taxon>Fabales</taxon>
        <taxon>Fabaceae</taxon>
        <taxon>Papilionoideae</taxon>
        <taxon>50 kb inversion clade</taxon>
        <taxon>NPAAA clade</taxon>
        <taxon>Hologalegina</taxon>
        <taxon>IRL clade</taxon>
        <taxon>Fabeae</taxon>
        <taxon>Lathyrus</taxon>
    </lineage>
</organism>
<keyword evidence="2" id="KW-1185">Reference proteome</keyword>